<organism evidence="2 3">
    <name type="scientific">Camelliibacillus cellulosilyticus</name>
    <dbReference type="NCBI Taxonomy" id="2174486"/>
    <lineage>
        <taxon>Bacteria</taxon>
        <taxon>Bacillati</taxon>
        <taxon>Bacillota</taxon>
        <taxon>Bacilli</taxon>
        <taxon>Bacillales</taxon>
        <taxon>Sporolactobacillaceae</taxon>
        <taxon>Camelliibacillus</taxon>
    </lineage>
</organism>
<feature type="transmembrane region" description="Helical" evidence="1">
    <location>
        <begin position="43"/>
        <end position="65"/>
    </location>
</feature>
<dbReference type="RefSeq" id="WP_376844786.1">
    <property type="nucleotide sequence ID" value="NZ_JBHSFW010000001.1"/>
</dbReference>
<keyword evidence="3" id="KW-1185">Reference proteome</keyword>
<keyword evidence="1" id="KW-0472">Membrane</keyword>
<evidence type="ECO:0000313" key="2">
    <source>
        <dbReference type="EMBL" id="MFC4617759.1"/>
    </source>
</evidence>
<reference evidence="3" key="1">
    <citation type="journal article" date="2019" name="Int. J. Syst. Evol. Microbiol.">
        <title>The Global Catalogue of Microorganisms (GCM) 10K type strain sequencing project: providing services to taxonomists for standard genome sequencing and annotation.</title>
        <authorList>
            <consortium name="The Broad Institute Genomics Platform"/>
            <consortium name="The Broad Institute Genome Sequencing Center for Infectious Disease"/>
            <person name="Wu L."/>
            <person name="Ma J."/>
        </authorList>
    </citation>
    <scope>NUCLEOTIDE SEQUENCE [LARGE SCALE GENOMIC DNA]</scope>
    <source>
        <strain evidence="3">CGMCC 1.16306</strain>
    </source>
</reference>
<gene>
    <name evidence="2" type="ORF">ACFO4N_03345</name>
</gene>
<keyword evidence="1" id="KW-0812">Transmembrane</keyword>
<dbReference type="EMBL" id="JBHSFW010000001">
    <property type="protein sequence ID" value="MFC4617759.1"/>
    <property type="molecule type" value="Genomic_DNA"/>
</dbReference>
<sequence length="66" mass="7893">MLAEKMIQKAQEQKTDYRTVADRYIRRLEKMNPEDIVGTLANVMFKLVLFFGIPYFLFVFVKFLLL</sequence>
<comment type="caution">
    <text evidence="2">The sequence shown here is derived from an EMBL/GenBank/DDBJ whole genome shotgun (WGS) entry which is preliminary data.</text>
</comment>
<evidence type="ECO:0000313" key="3">
    <source>
        <dbReference type="Proteomes" id="UP001596022"/>
    </source>
</evidence>
<evidence type="ECO:0000256" key="1">
    <source>
        <dbReference type="SAM" id="Phobius"/>
    </source>
</evidence>
<protein>
    <submittedName>
        <fullName evidence="2">Uncharacterized protein</fullName>
    </submittedName>
</protein>
<accession>A0ABV9GHI4</accession>
<dbReference type="Proteomes" id="UP001596022">
    <property type="component" value="Unassembled WGS sequence"/>
</dbReference>
<keyword evidence="1" id="KW-1133">Transmembrane helix</keyword>
<name>A0ABV9GHI4_9BACL</name>
<proteinExistence type="predicted"/>